<dbReference type="Proteomes" id="UP001219355">
    <property type="component" value="Chromosome 3"/>
</dbReference>
<feature type="compositionally biased region" description="Polar residues" evidence="1">
    <location>
        <begin position="26"/>
        <end position="63"/>
    </location>
</feature>
<feature type="compositionally biased region" description="Pro residues" evidence="1">
    <location>
        <begin position="196"/>
        <end position="221"/>
    </location>
</feature>
<organism evidence="2 3">
    <name type="scientific">Emydomyces testavorans</name>
    <dbReference type="NCBI Taxonomy" id="2070801"/>
    <lineage>
        <taxon>Eukaryota</taxon>
        <taxon>Fungi</taxon>
        <taxon>Dikarya</taxon>
        <taxon>Ascomycota</taxon>
        <taxon>Pezizomycotina</taxon>
        <taxon>Eurotiomycetes</taxon>
        <taxon>Eurotiomycetidae</taxon>
        <taxon>Onygenales</taxon>
        <taxon>Nannizziopsiaceae</taxon>
        <taxon>Emydomyces</taxon>
    </lineage>
</organism>
<reference evidence="2" key="1">
    <citation type="submission" date="2023-03" db="EMBL/GenBank/DDBJ databases">
        <title>Emydomyces testavorans Genome Sequence.</title>
        <authorList>
            <person name="Hoyer L."/>
        </authorList>
    </citation>
    <scope>NUCLEOTIDE SEQUENCE</scope>
    <source>
        <strain evidence="2">16-2883</strain>
    </source>
</reference>
<keyword evidence="3" id="KW-1185">Reference proteome</keyword>
<evidence type="ECO:0000313" key="2">
    <source>
        <dbReference type="EMBL" id="WEW59628.1"/>
    </source>
</evidence>
<sequence length="350" mass="37486">MSLLKERTTSQSSTSRPAAGTLKAPTMSNEAAAQSTTTSAGYQHGQHQIYSHAQEVPEQQQDLQGEPSPAAHDAAPTFRPFFTLIEDANSSKFYHPTVHYIFADDDTDLITEAAIRSLDQQQPPVQTPSSKRNPSRKSHKKATPQEPDLSSSASDHLYTGKLPPPIPNTQEHFIILDIEPTTTTTATATSSSTSPGPAPAPPPASPAANPPAALPLPPTTHPLPAHYKITSAHSLSPTWQILNTHLTPAPTFDSSLNPAAVTKTTTTTTSDPPNPFPIGGCMLRIEGTAGSPHTNRVRGNTAVAAGQQSLEEMMELFEKRMGELRKVVDASEYGLQAQEEGDRDEAAELR</sequence>
<feature type="region of interest" description="Disordered" evidence="1">
    <location>
        <begin position="117"/>
        <end position="168"/>
    </location>
</feature>
<feature type="region of interest" description="Disordered" evidence="1">
    <location>
        <begin position="1"/>
        <end position="75"/>
    </location>
</feature>
<dbReference type="EMBL" id="CP120629">
    <property type="protein sequence ID" value="WEW59628.1"/>
    <property type="molecule type" value="Genomic_DNA"/>
</dbReference>
<accession>A0AAF0DJP0</accession>
<evidence type="ECO:0000313" key="3">
    <source>
        <dbReference type="Proteomes" id="UP001219355"/>
    </source>
</evidence>
<gene>
    <name evidence="2" type="ORF">PRK78_005107</name>
</gene>
<evidence type="ECO:0000256" key="1">
    <source>
        <dbReference type="SAM" id="MobiDB-lite"/>
    </source>
</evidence>
<feature type="region of interest" description="Disordered" evidence="1">
    <location>
        <begin position="331"/>
        <end position="350"/>
    </location>
</feature>
<protein>
    <submittedName>
        <fullName evidence="2">Uncharacterized protein</fullName>
    </submittedName>
</protein>
<feature type="compositionally biased region" description="Basic residues" evidence="1">
    <location>
        <begin position="133"/>
        <end position="142"/>
    </location>
</feature>
<feature type="region of interest" description="Disordered" evidence="1">
    <location>
        <begin position="183"/>
        <end position="225"/>
    </location>
</feature>
<dbReference type="AlphaFoldDB" id="A0AAF0DJP0"/>
<feature type="compositionally biased region" description="Polar residues" evidence="1">
    <location>
        <begin position="118"/>
        <end position="132"/>
    </location>
</feature>
<proteinExistence type="predicted"/>
<feature type="compositionally biased region" description="Low complexity" evidence="1">
    <location>
        <begin position="183"/>
        <end position="195"/>
    </location>
</feature>
<name>A0AAF0DJP0_9EURO</name>